<evidence type="ECO:0000256" key="1">
    <source>
        <dbReference type="ARBA" id="ARBA00022729"/>
    </source>
</evidence>
<dbReference type="InterPro" id="IPR051829">
    <property type="entry name" value="Multiheme_Cytochr_ET"/>
</dbReference>
<proteinExistence type="predicted"/>
<dbReference type="InterPro" id="IPR036280">
    <property type="entry name" value="Multihaem_cyt_sf"/>
</dbReference>
<sequence length="139" mass="15244">MSVCFGVAAQASADKKCMMCHKKNGTMLGIHSTINNISIGCVSCHGEKGKHPRDKTALRYFGLDSHTPASEQNLACMSCHQLEQLRQSEWTHDVHLSKLSCAACHQLHPERDPIDGISAHDRSQACADCHSQFNGEAEQ</sequence>
<keyword evidence="1" id="KW-0732">Signal</keyword>
<evidence type="ECO:0000313" key="4">
    <source>
        <dbReference type="Proteomes" id="UP000501602"/>
    </source>
</evidence>
<reference evidence="3 4" key="1">
    <citation type="submission" date="2020-04" db="EMBL/GenBank/DDBJ databases">
        <title>Ferrimonas sp. S7 isolated from sea water.</title>
        <authorList>
            <person name="Bae S.S."/>
            <person name="Baek K."/>
        </authorList>
    </citation>
    <scope>NUCLEOTIDE SEQUENCE [LARGE SCALE GENOMIC DNA]</scope>
    <source>
        <strain evidence="3 4">S7</strain>
    </source>
</reference>
<protein>
    <submittedName>
        <fullName evidence="3">Nitrite reductase</fullName>
    </submittedName>
</protein>
<dbReference type="Gene3D" id="3.90.10.10">
    <property type="entry name" value="Cytochrome C3"/>
    <property type="match status" value="1"/>
</dbReference>
<dbReference type="EMBL" id="CP051180">
    <property type="protein sequence ID" value="QIZ78893.1"/>
    <property type="molecule type" value="Genomic_DNA"/>
</dbReference>
<organism evidence="3 4">
    <name type="scientific">Ferrimonas lipolytica</name>
    <dbReference type="NCBI Taxonomy" id="2724191"/>
    <lineage>
        <taxon>Bacteria</taxon>
        <taxon>Pseudomonadati</taxon>
        <taxon>Pseudomonadota</taxon>
        <taxon>Gammaproteobacteria</taxon>
        <taxon>Alteromonadales</taxon>
        <taxon>Ferrimonadaceae</taxon>
        <taxon>Ferrimonas</taxon>
    </lineage>
</organism>
<dbReference type="SUPFAM" id="SSF48695">
    <property type="entry name" value="Multiheme cytochromes"/>
    <property type="match status" value="1"/>
</dbReference>
<accession>A0A6H1UKP7</accession>
<dbReference type="InterPro" id="IPR053875">
    <property type="entry name" value="Cytochrom_c_NrfB-like_dom"/>
</dbReference>
<feature type="domain" description="Cytochrome c-type protein NrfB-like" evidence="2">
    <location>
        <begin position="41"/>
        <end position="129"/>
    </location>
</feature>
<dbReference type="Gene3D" id="1.10.287.3080">
    <property type="match status" value="1"/>
</dbReference>
<dbReference type="PANTHER" id="PTHR35038:SF5">
    <property type="entry name" value="CYTOCHROME C-TYPE PROTEIN NRFB"/>
    <property type="match status" value="1"/>
</dbReference>
<evidence type="ECO:0000259" key="2">
    <source>
        <dbReference type="Pfam" id="PF22678"/>
    </source>
</evidence>
<evidence type="ECO:0000313" key="3">
    <source>
        <dbReference type="EMBL" id="QIZ78893.1"/>
    </source>
</evidence>
<dbReference type="GO" id="GO:0016491">
    <property type="term" value="F:oxidoreductase activity"/>
    <property type="evidence" value="ECO:0007669"/>
    <property type="project" value="TreeGrafter"/>
</dbReference>
<dbReference type="PANTHER" id="PTHR35038">
    <property type="entry name" value="DISSIMILATORY SULFITE REDUCTASE SIRA"/>
    <property type="match status" value="1"/>
</dbReference>
<dbReference type="AlphaFoldDB" id="A0A6H1UKP7"/>
<dbReference type="Pfam" id="PF22678">
    <property type="entry name" value="Cytochrom_c_NrfB-like"/>
    <property type="match status" value="1"/>
</dbReference>
<dbReference type="KEGG" id="fes:HER31_11880"/>
<gene>
    <name evidence="3" type="ORF">HER31_11880</name>
</gene>
<dbReference type="Proteomes" id="UP000501602">
    <property type="component" value="Chromosome"/>
</dbReference>
<name>A0A6H1UKP7_9GAMM</name>
<keyword evidence="4" id="KW-1185">Reference proteome</keyword>